<keyword evidence="1" id="KW-1015">Disulfide bond</keyword>
<dbReference type="OrthoDB" id="6051775at2759"/>
<evidence type="ECO:0000313" key="3">
    <source>
        <dbReference type="EMBL" id="CAG5124221.1"/>
    </source>
</evidence>
<gene>
    <name evidence="3" type="ORF">CUNI_LOCUS9779</name>
</gene>
<organism evidence="3 4">
    <name type="scientific">Candidula unifasciata</name>
    <dbReference type="NCBI Taxonomy" id="100452"/>
    <lineage>
        <taxon>Eukaryota</taxon>
        <taxon>Metazoa</taxon>
        <taxon>Spiralia</taxon>
        <taxon>Lophotrochozoa</taxon>
        <taxon>Mollusca</taxon>
        <taxon>Gastropoda</taxon>
        <taxon>Heterobranchia</taxon>
        <taxon>Euthyneura</taxon>
        <taxon>Panpulmonata</taxon>
        <taxon>Eupulmonata</taxon>
        <taxon>Stylommatophora</taxon>
        <taxon>Helicina</taxon>
        <taxon>Helicoidea</taxon>
        <taxon>Geomitridae</taxon>
        <taxon>Candidula</taxon>
    </lineage>
</organism>
<dbReference type="CDD" id="cd00037">
    <property type="entry name" value="CLECT"/>
    <property type="match status" value="1"/>
</dbReference>
<comment type="caution">
    <text evidence="3">The sequence shown here is derived from an EMBL/GenBank/DDBJ whole genome shotgun (WGS) entry which is preliminary data.</text>
</comment>
<reference evidence="3" key="1">
    <citation type="submission" date="2021-04" db="EMBL/GenBank/DDBJ databases">
        <authorList>
            <consortium name="Molecular Ecology Group"/>
        </authorList>
    </citation>
    <scope>NUCLEOTIDE SEQUENCE</scope>
</reference>
<dbReference type="EMBL" id="CAJHNH020001729">
    <property type="protein sequence ID" value="CAG5124221.1"/>
    <property type="molecule type" value="Genomic_DNA"/>
</dbReference>
<dbReference type="InterPro" id="IPR016186">
    <property type="entry name" value="C-type_lectin-like/link_sf"/>
</dbReference>
<dbReference type="InterPro" id="IPR001304">
    <property type="entry name" value="C-type_lectin-like"/>
</dbReference>
<evidence type="ECO:0000313" key="4">
    <source>
        <dbReference type="Proteomes" id="UP000678393"/>
    </source>
</evidence>
<dbReference type="Gene3D" id="3.10.100.10">
    <property type="entry name" value="Mannose-Binding Protein A, subunit A"/>
    <property type="match status" value="1"/>
</dbReference>
<dbReference type="Proteomes" id="UP000678393">
    <property type="component" value="Unassembled WGS sequence"/>
</dbReference>
<evidence type="ECO:0000259" key="2">
    <source>
        <dbReference type="PROSITE" id="PS50041"/>
    </source>
</evidence>
<dbReference type="InterPro" id="IPR050111">
    <property type="entry name" value="C-type_lectin/snaclec_domain"/>
</dbReference>
<sequence>MTGEGQVTNVTVYSSCRSPQNCLPGWHFHGGSCYGFGESQVSWGDAQELCYAFKGKLAEIETVEENMFLKNMAKTRQARLTWLGATDIFDEGTWEWASTGKEIFTFEDWAPQQPDEANGGEDCLDFFKDANYQWNDSPCDQAANFLCEAPPQDPIVG</sequence>
<keyword evidence="4" id="KW-1185">Reference proteome</keyword>
<name>A0A8S3ZAY1_9EUPU</name>
<feature type="domain" description="C-type lectin" evidence="2">
    <location>
        <begin position="29"/>
        <end position="148"/>
    </location>
</feature>
<proteinExistence type="predicted"/>
<dbReference type="PANTHER" id="PTHR22803">
    <property type="entry name" value="MANNOSE, PHOSPHOLIPASE, LECTIN RECEPTOR RELATED"/>
    <property type="match status" value="1"/>
</dbReference>
<dbReference type="SUPFAM" id="SSF56436">
    <property type="entry name" value="C-type lectin-like"/>
    <property type="match status" value="1"/>
</dbReference>
<protein>
    <recommendedName>
        <fullName evidence="2">C-type lectin domain-containing protein</fullName>
    </recommendedName>
</protein>
<accession>A0A8S3ZAY1</accession>
<dbReference type="InterPro" id="IPR018378">
    <property type="entry name" value="C-type_lectin_CS"/>
</dbReference>
<dbReference type="SMART" id="SM00034">
    <property type="entry name" value="CLECT"/>
    <property type="match status" value="1"/>
</dbReference>
<dbReference type="InterPro" id="IPR016187">
    <property type="entry name" value="CTDL_fold"/>
</dbReference>
<evidence type="ECO:0000256" key="1">
    <source>
        <dbReference type="ARBA" id="ARBA00023157"/>
    </source>
</evidence>
<dbReference type="PROSITE" id="PS50041">
    <property type="entry name" value="C_TYPE_LECTIN_2"/>
    <property type="match status" value="1"/>
</dbReference>
<dbReference type="AlphaFoldDB" id="A0A8S3ZAY1"/>
<dbReference type="Pfam" id="PF00059">
    <property type="entry name" value="Lectin_C"/>
    <property type="match status" value="1"/>
</dbReference>
<dbReference type="PROSITE" id="PS00615">
    <property type="entry name" value="C_TYPE_LECTIN_1"/>
    <property type="match status" value="1"/>
</dbReference>